<name>A0A383REG0_PAEAL</name>
<accession>A0A383REG0</accession>
<keyword evidence="1" id="KW-0472">Membrane</keyword>
<keyword evidence="1" id="KW-1133">Transmembrane helix</keyword>
<dbReference type="InterPro" id="IPR036249">
    <property type="entry name" value="Thioredoxin-like_sf"/>
</dbReference>
<dbReference type="RefSeq" id="WP_138186653.1">
    <property type="nucleotide sequence ID" value="NZ_LS992241.1"/>
</dbReference>
<evidence type="ECO:0000313" key="3">
    <source>
        <dbReference type="Proteomes" id="UP000304148"/>
    </source>
</evidence>
<evidence type="ECO:0000256" key="1">
    <source>
        <dbReference type="SAM" id="Phobius"/>
    </source>
</evidence>
<proteinExistence type="predicted"/>
<gene>
    <name evidence="2" type="ORF">PBLR_13286</name>
</gene>
<keyword evidence="1" id="KW-0812">Transmembrane</keyword>
<feature type="transmembrane region" description="Helical" evidence="1">
    <location>
        <begin position="6"/>
        <end position="24"/>
    </location>
</feature>
<organism evidence="2 3">
    <name type="scientific">Paenibacillus alvei</name>
    <name type="common">Bacillus alvei</name>
    <dbReference type="NCBI Taxonomy" id="44250"/>
    <lineage>
        <taxon>Bacteria</taxon>
        <taxon>Bacillati</taxon>
        <taxon>Bacillota</taxon>
        <taxon>Bacilli</taxon>
        <taxon>Bacillales</taxon>
        <taxon>Paenibacillaceae</taxon>
        <taxon>Paenibacillus</taxon>
    </lineage>
</organism>
<dbReference type="EMBL" id="LS992241">
    <property type="protein sequence ID" value="SYX84864.1"/>
    <property type="molecule type" value="Genomic_DNA"/>
</dbReference>
<protein>
    <recommendedName>
        <fullName evidence="4">Thioredoxin domain-containing protein</fullName>
    </recommendedName>
</protein>
<dbReference type="Proteomes" id="UP000304148">
    <property type="component" value="Chromosome"/>
</dbReference>
<dbReference type="AlphaFoldDB" id="A0A383REG0"/>
<evidence type="ECO:0000313" key="2">
    <source>
        <dbReference type="EMBL" id="SYX84864.1"/>
    </source>
</evidence>
<evidence type="ECO:0008006" key="4">
    <source>
        <dbReference type="Google" id="ProtNLM"/>
    </source>
</evidence>
<sequence>MEQIFNISYFALWIIVTLQTYYIVQIGKKRNVQQANTNQGPGLVHEHHGVPAGELFPQLQFDSINQGSIDLKSMTKTGFLIAFTSVSCDQCKLVYPILKRFYQLRPDIEIIFLMQGNDFDIEKIIDQYQLTMPIVPIIPSDMARLQTGYYPFIYYLSPAAEVRTKSIINFEEQLNLLVEKGQIKVAA</sequence>
<reference evidence="3" key="1">
    <citation type="submission" date="2018-08" db="EMBL/GenBank/DDBJ databases">
        <authorList>
            <person name="Chevrot R."/>
        </authorList>
    </citation>
    <scope>NUCLEOTIDE SEQUENCE [LARGE SCALE GENOMIC DNA]</scope>
</reference>
<dbReference type="SUPFAM" id="SSF52833">
    <property type="entry name" value="Thioredoxin-like"/>
    <property type="match status" value="1"/>
</dbReference>
<dbReference type="Gene3D" id="3.40.30.10">
    <property type="entry name" value="Glutaredoxin"/>
    <property type="match status" value="1"/>
</dbReference>